<dbReference type="RefSeq" id="WP_379666630.1">
    <property type="nucleotide sequence ID" value="NZ_JBHULH010000004.1"/>
</dbReference>
<reference evidence="3" key="1">
    <citation type="journal article" date="2019" name="Int. J. Syst. Evol. Microbiol.">
        <title>The Global Catalogue of Microorganisms (GCM) 10K type strain sequencing project: providing services to taxonomists for standard genome sequencing and annotation.</title>
        <authorList>
            <consortium name="The Broad Institute Genomics Platform"/>
            <consortium name="The Broad Institute Genome Sequencing Center for Infectious Disease"/>
            <person name="Wu L."/>
            <person name="Ma J."/>
        </authorList>
    </citation>
    <scope>NUCLEOTIDE SEQUENCE [LARGE SCALE GENOMIC DNA]</scope>
    <source>
        <strain evidence="3">KCTC 52127</strain>
    </source>
</reference>
<gene>
    <name evidence="2" type="ORF">ACFSRZ_11110</name>
</gene>
<evidence type="ECO:0000313" key="2">
    <source>
        <dbReference type="EMBL" id="MFD2567924.1"/>
    </source>
</evidence>
<sequence>MNMKFKKQLILLFLLPLMAFSAHKYYLSLTQIEYNEEGKSLQVIINVFMDDIELALNKDYNIDLQLTTKKELKDSDMYFEKYLKEKLKFKHQNTDLSFNYLGKEYEGDLVYFYLEIENVSPPESLEVTNKILVKHFADQQNVVKLKVGKKRRSKILNKENDKALLKF</sequence>
<accession>A0ABW5LTK1</accession>
<dbReference type="InterPro" id="IPR046525">
    <property type="entry name" value="DUF6702"/>
</dbReference>
<comment type="caution">
    <text evidence="2">The sequence shown here is derived from an EMBL/GenBank/DDBJ whole genome shotgun (WGS) entry which is preliminary data.</text>
</comment>
<keyword evidence="1" id="KW-0732">Signal</keyword>
<dbReference type="Pfam" id="PF20420">
    <property type="entry name" value="DUF6702"/>
    <property type="match status" value="1"/>
</dbReference>
<dbReference type="EMBL" id="JBHULH010000004">
    <property type="protein sequence ID" value="MFD2567924.1"/>
    <property type="molecule type" value="Genomic_DNA"/>
</dbReference>
<keyword evidence="3" id="KW-1185">Reference proteome</keyword>
<organism evidence="2 3">
    <name type="scientific">Pseudotenacibaculum haliotis</name>
    <dbReference type="NCBI Taxonomy" id="1862138"/>
    <lineage>
        <taxon>Bacteria</taxon>
        <taxon>Pseudomonadati</taxon>
        <taxon>Bacteroidota</taxon>
        <taxon>Flavobacteriia</taxon>
        <taxon>Flavobacteriales</taxon>
        <taxon>Flavobacteriaceae</taxon>
        <taxon>Pseudotenacibaculum</taxon>
    </lineage>
</organism>
<name>A0ABW5LTK1_9FLAO</name>
<evidence type="ECO:0000256" key="1">
    <source>
        <dbReference type="SAM" id="SignalP"/>
    </source>
</evidence>
<feature type="signal peptide" evidence="1">
    <location>
        <begin position="1"/>
        <end position="24"/>
    </location>
</feature>
<dbReference type="Proteomes" id="UP001597508">
    <property type="component" value="Unassembled WGS sequence"/>
</dbReference>
<protein>
    <submittedName>
        <fullName evidence="2">DUF6702 family protein</fullName>
    </submittedName>
</protein>
<proteinExistence type="predicted"/>
<feature type="chain" id="PRO_5046290948" evidence="1">
    <location>
        <begin position="25"/>
        <end position="167"/>
    </location>
</feature>
<evidence type="ECO:0000313" key="3">
    <source>
        <dbReference type="Proteomes" id="UP001597508"/>
    </source>
</evidence>